<dbReference type="VEuPathDB" id="AmoebaDB:EIN_344370"/>
<reference evidence="2 3" key="1">
    <citation type="submission" date="2012-10" db="EMBL/GenBank/DDBJ databases">
        <authorList>
            <person name="Zafar N."/>
            <person name="Inman J."/>
            <person name="Hall N."/>
            <person name="Lorenzi H."/>
            <person name="Caler E."/>
        </authorList>
    </citation>
    <scope>NUCLEOTIDE SEQUENCE [LARGE SCALE GENOMIC DNA]</scope>
    <source>
        <strain evidence="2 3">IP1</strain>
    </source>
</reference>
<evidence type="ECO:0000313" key="2">
    <source>
        <dbReference type="EMBL" id="ELP88497.1"/>
    </source>
</evidence>
<dbReference type="AlphaFoldDB" id="A0A0A1U372"/>
<keyword evidence="1" id="KW-0175">Coiled coil</keyword>
<dbReference type="EMBL" id="KB206755">
    <property type="protein sequence ID" value="ELP88497.1"/>
    <property type="molecule type" value="Genomic_DNA"/>
</dbReference>
<keyword evidence="3" id="KW-1185">Reference proteome</keyword>
<sequence>MADTKLEELQNAITQQELDISDLNELLKEDPENNELVAMKKEAESTLSSLKANYDTYRLTILPEENKLTSDRPKQETIIYKRGEHVLAQNSHDNAWYAAEIVESLNLKCWVKFGPRHNQLLPIDKIKPFTPGTVPLATVQVQFKHKKLPTEKVSELPAWTKPKPSDSQKEILLKKKKRHQLKSVMKQQREEEDLTLKKNNWKNFAKNFKK</sequence>
<gene>
    <name evidence="2" type="ORF">EIN_344370</name>
</gene>
<dbReference type="Proteomes" id="UP000014680">
    <property type="component" value="Unassembled WGS sequence"/>
</dbReference>
<evidence type="ECO:0000313" key="3">
    <source>
        <dbReference type="Proteomes" id="UP000014680"/>
    </source>
</evidence>
<feature type="coiled-coil region" evidence="1">
    <location>
        <begin position="6"/>
        <end position="60"/>
    </location>
</feature>
<organism evidence="2 3">
    <name type="scientific">Entamoeba invadens IP1</name>
    <dbReference type="NCBI Taxonomy" id="370355"/>
    <lineage>
        <taxon>Eukaryota</taxon>
        <taxon>Amoebozoa</taxon>
        <taxon>Evosea</taxon>
        <taxon>Archamoebae</taxon>
        <taxon>Mastigamoebida</taxon>
        <taxon>Entamoebidae</taxon>
        <taxon>Entamoeba</taxon>
    </lineage>
</organism>
<protein>
    <recommendedName>
        <fullName evidence="4">Tudor domain-containing protein</fullName>
    </recommendedName>
</protein>
<dbReference type="RefSeq" id="XP_004255268.1">
    <property type="nucleotide sequence ID" value="XM_004255220.1"/>
</dbReference>
<name>A0A0A1U372_ENTIV</name>
<dbReference type="OrthoDB" id="29621at2759"/>
<dbReference type="KEGG" id="eiv:EIN_344370"/>
<accession>A0A0A1U372</accession>
<dbReference type="GeneID" id="14887480"/>
<dbReference type="OMA" id="LAQNSHD"/>
<evidence type="ECO:0008006" key="4">
    <source>
        <dbReference type="Google" id="ProtNLM"/>
    </source>
</evidence>
<proteinExistence type="predicted"/>
<evidence type="ECO:0000256" key="1">
    <source>
        <dbReference type="SAM" id="Coils"/>
    </source>
</evidence>